<proteinExistence type="predicted"/>
<evidence type="ECO:0000313" key="1">
    <source>
        <dbReference type="EMBL" id="REF37006.1"/>
    </source>
</evidence>
<reference evidence="1 2" key="1">
    <citation type="submission" date="2018-08" db="EMBL/GenBank/DDBJ databases">
        <title>Sequencing the genomes of 1000 actinobacteria strains.</title>
        <authorList>
            <person name="Klenk H.-P."/>
        </authorList>
    </citation>
    <scope>NUCLEOTIDE SEQUENCE [LARGE SCALE GENOMIC DNA]</scope>
    <source>
        <strain evidence="1 2">DSM 22891</strain>
    </source>
</reference>
<keyword evidence="2" id="KW-1185">Reference proteome</keyword>
<dbReference type="EMBL" id="QTUC01000001">
    <property type="protein sequence ID" value="REF37006.1"/>
    <property type="molecule type" value="Genomic_DNA"/>
</dbReference>
<dbReference type="RefSeq" id="WP_211310590.1">
    <property type="nucleotide sequence ID" value="NZ_QTUC01000001.1"/>
</dbReference>
<accession>A0A3D9V6Q2</accession>
<comment type="caution">
    <text evidence="1">The sequence shown here is derived from an EMBL/GenBank/DDBJ whole genome shotgun (WGS) entry which is preliminary data.</text>
</comment>
<dbReference type="AlphaFoldDB" id="A0A3D9V6Q2"/>
<dbReference type="SUPFAM" id="SSF55961">
    <property type="entry name" value="Bet v1-like"/>
    <property type="match status" value="1"/>
</dbReference>
<dbReference type="Pfam" id="PF10604">
    <property type="entry name" value="Polyketide_cyc2"/>
    <property type="match status" value="1"/>
</dbReference>
<dbReference type="CDD" id="cd07821">
    <property type="entry name" value="PYR_PYL_RCAR_like"/>
    <property type="match status" value="1"/>
</dbReference>
<dbReference type="InterPro" id="IPR023393">
    <property type="entry name" value="START-like_dom_sf"/>
</dbReference>
<dbReference type="Gene3D" id="3.30.530.20">
    <property type="match status" value="1"/>
</dbReference>
<dbReference type="Proteomes" id="UP000256485">
    <property type="component" value="Unassembled WGS sequence"/>
</dbReference>
<name>A0A3D9V6Q2_THECX</name>
<evidence type="ECO:0000313" key="2">
    <source>
        <dbReference type="Proteomes" id="UP000256485"/>
    </source>
</evidence>
<protein>
    <submittedName>
        <fullName evidence="1">Polyketide cyclase/dehydrase/lipid transport protein</fullName>
    </submittedName>
</protein>
<gene>
    <name evidence="1" type="ORF">DFJ64_2442</name>
</gene>
<sequence length="155" mass="17470">MKRQHIDVRAHTTAHPDTVYALLRDGASWPQWSPIGSFELEQPADGEDPEGVGAIRVFRSRWRGSKVTSREQVVELVPGRRFSYAFLSGLPLRDYRADVDLEPTEGGTTIHWRSSFLPKLPGTGWLYRRILTEFIEACASGLAEHAARQDAPRRG</sequence>
<organism evidence="1 2">
    <name type="scientific">Thermasporomyces composti</name>
    <dbReference type="NCBI Taxonomy" id="696763"/>
    <lineage>
        <taxon>Bacteria</taxon>
        <taxon>Bacillati</taxon>
        <taxon>Actinomycetota</taxon>
        <taxon>Actinomycetes</taxon>
        <taxon>Propionibacteriales</taxon>
        <taxon>Nocardioidaceae</taxon>
        <taxon>Thermasporomyces</taxon>
    </lineage>
</organism>
<dbReference type="InterPro" id="IPR019587">
    <property type="entry name" value="Polyketide_cyclase/dehydratase"/>
</dbReference>